<dbReference type="InterPro" id="IPR028098">
    <property type="entry name" value="Glyco_trans_4-like_N"/>
</dbReference>
<dbReference type="Pfam" id="PF13439">
    <property type="entry name" value="Glyco_transf_4"/>
    <property type="match status" value="1"/>
</dbReference>
<evidence type="ECO:0000313" key="4">
    <source>
        <dbReference type="EMBL" id="OGY92335.1"/>
    </source>
</evidence>
<evidence type="ECO:0000256" key="1">
    <source>
        <dbReference type="ARBA" id="ARBA00022679"/>
    </source>
</evidence>
<gene>
    <name evidence="4" type="ORF">A3B31_00765</name>
</gene>
<dbReference type="CDD" id="cd03809">
    <property type="entry name" value="GT4_MtfB-like"/>
    <property type="match status" value="1"/>
</dbReference>
<dbReference type="EMBL" id="MHKN01000019">
    <property type="protein sequence ID" value="OGY92335.1"/>
    <property type="molecule type" value="Genomic_DNA"/>
</dbReference>
<dbReference type="Pfam" id="PF00534">
    <property type="entry name" value="Glycos_transf_1"/>
    <property type="match status" value="1"/>
</dbReference>
<evidence type="ECO:0000313" key="5">
    <source>
        <dbReference type="Proteomes" id="UP000177349"/>
    </source>
</evidence>
<dbReference type="AlphaFoldDB" id="A0A1G2BT39"/>
<name>A0A1G2BT39_9BACT</name>
<sequence>MLAEKHVFTYTIRMVIGIDATRANKPQKTGVEWYSYHLIRELVKLPSPHTFRLYFRNTPEEGLAHLGANVEYRILRWPFRYLWTQARLSIEMLFSPPDMLFVPAAVVPPLHPARTVTTIHDVAYLPYPQSYSWFSRWYLHYAARKASRLPMILTISRFSKDEIVKYYGVPQTNIAVTHLGFAHTTVQPASMVTTKFNIEEPYLLYIGRLERKKNVAVLVKAFDLIKREPWGNQFELVLAGIKGHGWEEIEQTIAASKYRDDIKIIGWVTEEEKHTLFARATAFILLSAYEGFSIPLLEAMAARTPAITSDQAALPEVGGTAVMRTPRGDTAAVRDALHTIIFDHALRQSLIDEGSRRVKSFTWRHTAEQTLAALNALEQRPVPTK</sequence>
<reference evidence="4 5" key="1">
    <citation type="journal article" date="2016" name="Nat. Commun.">
        <title>Thousands of microbial genomes shed light on interconnected biogeochemical processes in an aquifer system.</title>
        <authorList>
            <person name="Anantharaman K."/>
            <person name="Brown C.T."/>
            <person name="Hug L.A."/>
            <person name="Sharon I."/>
            <person name="Castelle C.J."/>
            <person name="Probst A.J."/>
            <person name="Thomas B.C."/>
            <person name="Singh A."/>
            <person name="Wilkins M.J."/>
            <person name="Karaoz U."/>
            <person name="Brodie E.L."/>
            <person name="Williams K.H."/>
            <person name="Hubbard S.S."/>
            <person name="Banfield J.F."/>
        </authorList>
    </citation>
    <scope>NUCLEOTIDE SEQUENCE [LARGE SCALE GENOMIC DNA]</scope>
</reference>
<keyword evidence="1" id="KW-0808">Transferase</keyword>
<organism evidence="4 5">
    <name type="scientific">Candidatus Komeilibacteria bacterium RIFCSPLOWO2_01_FULL_53_11</name>
    <dbReference type="NCBI Taxonomy" id="1798552"/>
    <lineage>
        <taxon>Bacteria</taxon>
        <taxon>Candidatus Komeiliibacteriota</taxon>
    </lineage>
</organism>
<feature type="domain" description="Glycosyl transferase family 1" evidence="2">
    <location>
        <begin position="195"/>
        <end position="354"/>
    </location>
</feature>
<comment type="caution">
    <text evidence="4">The sequence shown here is derived from an EMBL/GenBank/DDBJ whole genome shotgun (WGS) entry which is preliminary data.</text>
</comment>
<dbReference type="Proteomes" id="UP000177349">
    <property type="component" value="Unassembled WGS sequence"/>
</dbReference>
<accession>A0A1G2BT39</accession>
<dbReference type="GO" id="GO:0016757">
    <property type="term" value="F:glycosyltransferase activity"/>
    <property type="evidence" value="ECO:0007669"/>
    <property type="project" value="InterPro"/>
</dbReference>
<dbReference type="PANTHER" id="PTHR46401">
    <property type="entry name" value="GLYCOSYLTRANSFERASE WBBK-RELATED"/>
    <property type="match status" value="1"/>
</dbReference>
<protein>
    <recommendedName>
        <fullName evidence="6">Glycosyl transferase family 1 domain-containing protein</fullName>
    </recommendedName>
</protein>
<dbReference type="GO" id="GO:0009103">
    <property type="term" value="P:lipopolysaccharide biosynthetic process"/>
    <property type="evidence" value="ECO:0007669"/>
    <property type="project" value="TreeGrafter"/>
</dbReference>
<feature type="domain" description="Glycosyltransferase subfamily 4-like N-terminal" evidence="3">
    <location>
        <begin position="30"/>
        <end position="180"/>
    </location>
</feature>
<evidence type="ECO:0000259" key="3">
    <source>
        <dbReference type="Pfam" id="PF13439"/>
    </source>
</evidence>
<dbReference type="Gene3D" id="3.40.50.2000">
    <property type="entry name" value="Glycogen Phosphorylase B"/>
    <property type="match status" value="2"/>
</dbReference>
<evidence type="ECO:0008006" key="6">
    <source>
        <dbReference type="Google" id="ProtNLM"/>
    </source>
</evidence>
<dbReference type="InterPro" id="IPR001296">
    <property type="entry name" value="Glyco_trans_1"/>
</dbReference>
<proteinExistence type="predicted"/>
<dbReference type="PANTHER" id="PTHR46401:SF2">
    <property type="entry name" value="GLYCOSYLTRANSFERASE WBBK-RELATED"/>
    <property type="match status" value="1"/>
</dbReference>
<evidence type="ECO:0000259" key="2">
    <source>
        <dbReference type="Pfam" id="PF00534"/>
    </source>
</evidence>
<dbReference type="SUPFAM" id="SSF53756">
    <property type="entry name" value="UDP-Glycosyltransferase/glycogen phosphorylase"/>
    <property type="match status" value="1"/>
</dbReference>